<keyword evidence="1 2" id="KW-0436">Ligase</keyword>
<dbReference type="EMBL" id="PPSL01000001">
    <property type="protein sequence ID" value="PQJ12202.1"/>
    <property type="molecule type" value="Genomic_DNA"/>
</dbReference>
<feature type="domain" description="Bacillithiol biosynthesis BshC C-terminal coiled-coil" evidence="4">
    <location>
        <begin position="378"/>
        <end position="532"/>
    </location>
</feature>
<dbReference type="Pfam" id="PF10079">
    <property type="entry name" value="Rossmann-like_BshC"/>
    <property type="match status" value="1"/>
</dbReference>
<keyword evidence="2" id="KW-0175">Coiled coil</keyword>
<sequence length="534" mass="61357">MAYRFSHIPAQATGYFSRLVTDYLTHQEGIKSFFRFDWDSKGLNEAIAARANYPVNRQVLTESLSRQYADLQKHEKVEKNLGLLAEDNTYTICTAHQPNLLTGYLYFVYKILHTVKLADELNIAHPDKNFVPVYYMGSEDNDIEELGVFKFRGQKYVWDGDGQSGAVGRMNTAGLKKMLNDLFKLFGPPGKDAERLQELFTQAYLKHKTVGAATQYLVNELFGRFGVIVLDPDDAALKSTYIPVMEDELLNQSSSPILAKQIALLGANYKIQAHPREINLFYLADQIRERIEKKDDHTWVVLNTDISWNKEQLLAELHAHPERFSPNVMLRGLYQETILPDVAFIGGGAEVAYWMQLKTLFEYYNGFFPCIYLRQSVMIMNAPQEKLQHDLEFSLEEIFQKEEELIKLYVARYSTSDYHTDHEAAAIDEIITSIKAKAVHIDKTLGPSAEAALTRMKYQLEVLQKKMLRAEKRKMEVQLNRLSRLKDALFPNGGLQERVDNFSEYYMEYGESFFDAIVEGIKPFGGEFLVIHHS</sequence>
<dbReference type="RefSeq" id="WP_105037087.1">
    <property type="nucleotide sequence ID" value="NZ_PPSL01000001.1"/>
</dbReference>
<gene>
    <name evidence="2 5" type="primary">bshC</name>
    <name evidence="5" type="ORF">CJD36_000125</name>
</gene>
<dbReference type="InterPro" id="IPR011199">
    <property type="entry name" value="Bacillithiol_biosynth_BshC"/>
</dbReference>
<evidence type="ECO:0000313" key="5">
    <source>
        <dbReference type="EMBL" id="PQJ12202.1"/>
    </source>
</evidence>
<dbReference type="NCBIfam" id="TIGR03998">
    <property type="entry name" value="thiol_BshC"/>
    <property type="match status" value="1"/>
</dbReference>
<keyword evidence="6" id="KW-1185">Reference proteome</keyword>
<feature type="domain" description="Bacillithiol biosynthesis BshC N-terminal Rossmann-like" evidence="3">
    <location>
        <begin position="6"/>
        <end position="374"/>
    </location>
</feature>
<dbReference type="InterPro" id="IPR055399">
    <property type="entry name" value="CC_BshC"/>
</dbReference>
<comment type="similarity">
    <text evidence="2">Belongs to the BshC family.</text>
</comment>
<evidence type="ECO:0000313" key="6">
    <source>
        <dbReference type="Proteomes" id="UP000239872"/>
    </source>
</evidence>
<dbReference type="OrthoDB" id="9765151at2"/>
<reference evidence="5 6" key="1">
    <citation type="submission" date="2018-01" db="EMBL/GenBank/DDBJ databases">
        <title>A novel member of the phylum Bacteroidetes isolated from glacier ice.</title>
        <authorList>
            <person name="Liu Q."/>
            <person name="Xin Y.-H."/>
        </authorList>
    </citation>
    <scope>NUCLEOTIDE SEQUENCE [LARGE SCALE GENOMIC DNA]</scope>
    <source>
        <strain evidence="5 6">RB1R16</strain>
    </source>
</reference>
<dbReference type="InterPro" id="IPR055398">
    <property type="entry name" value="Rossmann-like_BshC"/>
</dbReference>
<accession>A0A2S7SZ50</accession>
<name>A0A2S7SZ50_9BACT</name>
<dbReference type="EC" id="6.-.-.-" evidence="2"/>
<dbReference type="Pfam" id="PF24850">
    <property type="entry name" value="CC_BshC"/>
    <property type="match status" value="1"/>
</dbReference>
<dbReference type="GO" id="GO:0016874">
    <property type="term" value="F:ligase activity"/>
    <property type="evidence" value="ECO:0007669"/>
    <property type="project" value="UniProtKB-UniRule"/>
</dbReference>
<organism evidence="5 6">
    <name type="scientific">Flavipsychrobacter stenotrophus</name>
    <dbReference type="NCBI Taxonomy" id="2077091"/>
    <lineage>
        <taxon>Bacteria</taxon>
        <taxon>Pseudomonadati</taxon>
        <taxon>Bacteroidota</taxon>
        <taxon>Chitinophagia</taxon>
        <taxon>Chitinophagales</taxon>
        <taxon>Chitinophagaceae</taxon>
        <taxon>Flavipsychrobacter</taxon>
    </lineage>
</organism>
<dbReference type="PIRSF" id="PIRSF012535">
    <property type="entry name" value="UCP012535"/>
    <property type="match status" value="1"/>
</dbReference>
<dbReference type="Proteomes" id="UP000239872">
    <property type="component" value="Unassembled WGS sequence"/>
</dbReference>
<dbReference type="HAMAP" id="MF_01867">
    <property type="entry name" value="BshC"/>
    <property type="match status" value="1"/>
</dbReference>
<evidence type="ECO:0000256" key="2">
    <source>
        <dbReference type="HAMAP-Rule" id="MF_01867"/>
    </source>
</evidence>
<feature type="coiled-coil region" evidence="2">
    <location>
        <begin position="453"/>
        <end position="488"/>
    </location>
</feature>
<dbReference type="AlphaFoldDB" id="A0A2S7SZ50"/>
<evidence type="ECO:0000259" key="3">
    <source>
        <dbReference type="Pfam" id="PF10079"/>
    </source>
</evidence>
<evidence type="ECO:0000256" key="1">
    <source>
        <dbReference type="ARBA" id="ARBA00022598"/>
    </source>
</evidence>
<comment type="caution">
    <text evidence="5">The sequence shown here is derived from an EMBL/GenBank/DDBJ whole genome shotgun (WGS) entry which is preliminary data.</text>
</comment>
<proteinExistence type="inferred from homology"/>
<protein>
    <recommendedName>
        <fullName evidence="2">Putative cysteine ligase BshC</fullName>
        <ecNumber evidence="2">6.-.-.-</ecNumber>
    </recommendedName>
</protein>
<evidence type="ECO:0000259" key="4">
    <source>
        <dbReference type="Pfam" id="PF24850"/>
    </source>
</evidence>